<dbReference type="AlphaFoldDB" id="A0A4V0NDB9"/>
<gene>
    <name evidence="1" type="ORF">SOCEGT47_026330</name>
</gene>
<sequence>MLGPALTSGSHGMLDRVAVHQTRLRTPGLGLDAKGVALGAKGLVLLPSIDRLVAFLALYTRQGSLADILRSLVVEVVRSKLGAREVTLAFAAESSDRLDRVAEVARLAGGYCFTGTSRHFVQYRDAAAPFGYDIPQILPSDAALSLYHNAFSQTYDVERRLDVRGLLLRLEPHLDPAAGREPGPRWIVAESGLGPALIRYFSRSNVEAEVGLAEWPPESSFDDAPVLRYLFRVPAVPERMVPLLTSTPGLGYFIPVAPGVAVEVGYRHPVNLRACPVFSEAGLVLFRGGGREVLEVPKLPAMGDVSAFARIELGREPAVARVTPEALRPESVVLSLRLVPSSEPWRTVTASWIRPEEMRLLRHVAYALGPDTLRRARVAFTAAGAFLRHPTGVEGIPVGEFFREVHAGLYIPAGYDAVPAVAPSVLFRALGAPAGQALFIGRDGQAIGVPEEAFVSLETALLEAQRWSPVDVVSIDLTASLATELPEVVLGGVGIRPLRDLAPSDAAAEPKALPPGPGRP</sequence>
<dbReference type="EMBL" id="CP012670">
    <property type="protein sequence ID" value="AUX22132.1"/>
    <property type="molecule type" value="Genomic_DNA"/>
</dbReference>
<reference evidence="1 2" key="1">
    <citation type="submission" date="2015-09" db="EMBL/GenBank/DDBJ databases">
        <title>Sorangium comparison.</title>
        <authorList>
            <person name="Zaburannyi N."/>
            <person name="Bunk B."/>
            <person name="Overmann J."/>
            <person name="Mueller R."/>
        </authorList>
    </citation>
    <scope>NUCLEOTIDE SEQUENCE [LARGE SCALE GENOMIC DNA]</scope>
    <source>
        <strain evidence="1 2">So ceGT47</strain>
    </source>
</reference>
<proteinExistence type="predicted"/>
<dbReference type="Proteomes" id="UP000295781">
    <property type="component" value="Chromosome"/>
</dbReference>
<protein>
    <submittedName>
        <fullName evidence="1">Uncharacterized protein</fullName>
    </submittedName>
</protein>
<evidence type="ECO:0000313" key="1">
    <source>
        <dbReference type="EMBL" id="AUX22132.1"/>
    </source>
</evidence>
<name>A0A4V0NDB9_SORCE</name>
<evidence type="ECO:0000313" key="2">
    <source>
        <dbReference type="Proteomes" id="UP000295781"/>
    </source>
</evidence>
<accession>A0A4V0NDB9</accession>
<dbReference type="RefSeq" id="WP_242516170.1">
    <property type="nucleotide sequence ID" value="NZ_CP012670.1"/>
</dbReference>
<organism evidence="1 2">
    <name type="scientific">Sorangium cellulosum</name>
    <name type="common">Polyangium cellulosum</name>
    <dbReference type="NCBI Taxonomy" id="56"/>
    <lineage>
        <taxon>Bacteria</taxon>
        <taxon>Pseudomonadati</taxon>
        <taxon>Myxococcota</taxon>
        <taxon>Polyangia</taxon>
        <taxon>Polyangiales</taxon>
        <taxon>Polyangiaceae</taxon>
        <taxon>Sorangium</taxon>
    </lineage>
</organism>